<dbReference type="Pfam" id="PF13518">
    <property type="entry name" value="HTH_28"/>
    <property type="match status" value="1"/>
</dbReference>
<dbReference type="RefSeq" id="WP_349276577.1">
    <property type="nucleotide sequence ID" value="NZ_CBCSCU010000129.1"/>
</dbReference>
<name>A0AAU7LLV0_9BURK</name>
<dbReference type="InterPro" id="IPR036388">
    <property type="entry name" value="WH-like_DNA-bd_sf"/>
</dbReference>
<dbReference type="SUPFAM" id="SSF46689">
    <property type="entry name" value="Homeodomain-like"/>
    <property type="match status" value="1"/>
</dbReference>
<evidence type="ECO:0000313" key="2">
    <source>
        <dbReference type="EMBL" id="XBP68584.1"/>
    </source>
</evidence>
<accession>A0AAU7LLV0</accession>
<gene>
    <name evidence="2" type="ORF">ABLV49_11680</name>
</gene>
<dbReference type="Gene3D" id="1.10.10.10">
    <property type="entry name" value="Winged helix-like DNA-binding domain superfamily/Winged helix DNA-binding domain"/>
    <property type="match status" value="1"/>
</dbReference>
<dbReference type="InterPro" id="IPR009057">
    <property type="entry name" value="Homeodomain-like_sf"/>
</dbReference>
<dbReference type="AlphaFoldDB" id="A0AAU7LLV0"/>
<evidence type="ECO:0000259" key="1">
    <source>
        <dbReference type="Pfam" id="PF13518"/>
    </source>
</evidence>
<organism evidence="2">
    <name type="scientific">Polaromonas hydrogenivorans</name>
    <dbReference type="NCBI Taxonomy" id="335476"/>
    <lineage>
        <taxon>Bacteria</taxon>
        <taxon>Pseudomonadati</taxon>
        <taxon>Pseudomonadota</taxon>
        <taxon>Betaproteobacteria</taxon>
        <taxon>Burkholderiales</taxon>
        <taxon>Comamonadaceae</taxon>
        <taxon>Polaromonas</taxon>
    </lineage>
</organism>
<feature type="domain" description="Insertion element IS150 protein InsJ-like helix-turn-helix" evidence="1">
    <location>
        <begin position="10"/>
        <end position="59"/>
    </location>
</feature>
<reference evidence="2" key="1">
    <citation type="submission" date="2024-05" db="EMBL/GenBank/DDBJ databases">
        <authorList>
            <person name="Bunk B."/>
            <person name="Swiderski J."/>
            <person name="Sproer C."/>
            <person name="Thiel V."/>
        </authorList>
    </citation>
    <scope>NUCLEOTIDE SEQUENCE</scope>
    <source>
        <strain evidence="2">DSM 17735</strain>
    </source>
</reference>
<dbReference type="InterPro" id="IPR055247">
    <property type="entry name" value="InsJ-like_HTH"/>
</dbReference>
<dbReference type="EMBL" id="CP157675">
    <property type="protein sequence ID" value="XBP68584.1"/>
    <property type="molecule type" value="Genomic_DNA"/>
</dbReference>
<protein>
    <submittedName>
        <fullName evidence="2">Helix-turn-helix domain-containing protein</fullName>
    </submittedName>
</protein>
<proteinExistence type="predicted"/>
<sequence>MVAPYSLDLRRKVVQACKRQGQSQRAVAEFFGVSLSFVEGLLRRVRRSGELVPLRRRPGPHAKVDEESCQRLERWLAKTSPT</sequence>